<dbReference type="KEGG" id="sfic:EIZ62_25140"/>
<evidence type="ECO:0000256" key="2">
    <source>
        <dbReference type="ARBA" id="ARBA00001958"/>
    </source>
</evidence>
<dbReference type="InterPro" id="IPR015795">
    <property type="entry name" value="Pyrv_Knase_C"/>
</dbReference>
<dbReference type="InterPro" id="IPR015806">
    <property type="entry name" value="Pyrv_Knase_insert_dom_sf"/>
</dbReference>
<keyword evidence="9" id="KW-0479">Metal-binding</keyword>
<comment type="cofactor">
    <cofactor evidence="1">
        <name>Mg(2+)</name>
        <dbReference type="ChEBI" id="CHEBI:18420"/>
    </cofactor>
</comment>
<evidence type="ECO:0000256" key="7">
    <source>
        <dbReference type="ARBA" id="ARBA00018587"/>
    </source>
</evidence>
<evidence type="ECO:0000256" key="8">
    <source>
        <dbReference type="ARBA" id="ARBA00022679"/>
    </source>
</evidence>
<comment type="subunit">
    <text evidence="5">Homotetramer.</text>
</comment>
<dbReference type="FunFam" id="3.40.1380.20:FF:000009">
    <property type="entry name" value="Pyruvate kinase"/>
    <property type="match status" value="1"/>
</dbReference>
<evidence type="ECO:0000259" key="21">
    <source>
        <dbReference type="Pfam" id="PF02887"/>
    </source>
</evidence>
<keyword evidence="11 19" id="KW-0418">Kinase</keyword>
<comment type="pathway">
    <text evidence="3 19">Carbohydrate degradation; glycolysis; pyruvate from D-glyceraldehyde 3-phosphate: step 5/5.</text>
</comment>
<evidence type="ECO:0000256" key="12">
    <source>
        <dbReference type="ARBA" id="ARBA00022840"/>
    </source>
</evidence>
<proteinExistence type="inferred from homology"/>
<dbReference type="AlphaFoldDB" id="A0A6I6FDD6"/>
<dbReference type="InterPro" id="IPR015813">
    <property type="entry name" value="Pyrv/PenolPyrv_kinase-like_dom"/>
</dbReference>
<keyword evidence="14" id="KW-0630">Potassium</keyword>
<dbReference type="EMBL" id="CP034279">
    <property type="protein sequence ID" value="QGV81164.1"/>
    <property type="molecule type" value="Genomic_DNA"/>
</dbReference>
<dbReference type="NCBIfam" id="TIGR01064">
    <property type="entry name" value="pyruv_kin"/>
    <property type="match status" value="1"/>
</dbReference>
<keyword evidence="23" id="KW-1185">Reference proteome</keyword>
<dbReference type="UniPathway" id="UPA00109">
    <property type="reaction ID" value="UER00188"/>
</dbReference>
<keyword evidence="13 19" id="KW-0460">Magnesium</keyword>
<keyword evidence="8 19" id="KW-0808">Transferase</keyword>
<name>A0A6I6FDD6_9ACTN</name>
<keyword evidence="16 22" id="KW-0670">Pyruvate</keyword>
<dbReference type="Gene3D" id="2.40.33.10">
    <property type="entry name" value="PK beta-barrel domain-like"/>
    <property type="match status" value="1"/>
</dbReference>
<evidence type="ECO:0000256" key="10">
    <source>
        <dbReference type="ARBA" id="ARBA00022741"/>
    </source>
</evidence>
<evidence type="ECO:0000313" key="23">
    <source>
        <dbReference type="Proteomes" id="UP000422572"/>
    </source>
</evidence>
<dbReference type="InterPro" id="IPR015793">
    <property type="entry name" value="Pyrv_Knase_brl"/>
</dbReference>
<comment type="similarity">
    <text evidence="4 19">Belongs to the pyruvate kinase family.</text>
</comment>
<dbReference type="SUPFAM" id="SSF52935">
    <property type="entry name" value="PK C-terminal domain-like"/>
    <property type="match status" value="1"/>
</dbReference>
<feature type="domain" description="Pyruvate kinase C-terminal" evidence="21">
    <location>
        <begin position="357"/>
        <end position="469"/>
    </location>
</feature>
<evidence type="ECO:0000256" key="14">
    <source>
        <dbReference type="ARBA" id="ARBA00022958"/>
    </source>
</evidence>
<dbReference type="InterPro" id="IPR036918">
    <property type="entry name" value="Pyrv_Knase_C_sf"/>
</dbReference>
<dbReference type="FunFam" id="2.40.33.10:FF:000001">
    <property type="entry name" value="Pyruvate kinase"/>
    <property type="match status" value="1"/>
</dbReference>
<dbReference type="PANTHER" id="PTHR11817">
    <property type="entry name" value="PYRUVATE KINASE"/>
    <property type="match status" value="1"/>
</dbReference>
<keyword evidence="12" id="KW-0067">ATP-binding</keyword>
<dbReference type="NCBIfam" id="NF004978">
    <property type="entry name" value="PRK06354.1"/>
    <property type="match status" value="1"/>
</dbReference>
<dbReference type="Pfam" id="PF02887">
    <property type="entry name" value="PK_C"/>
    <property type="match status" value="1"/>
</dbReference>
<evidence type="ECO:0000256" key="6">
    <source>
        <dbReference type="ARBA" id="ARBA00012142"/>
    </source>
</evidence>
<dbReference type="PRINTS" id="PR01050">
    <property type="entry name" value="PYRUVTKNASE"/>
</dbReference>
<gene>
    <name evidence="22" type="primary">pyk</name>
    <name evidence="22" type="ORF">EIZ62_25140</name>
</gene>
<dbReference type="NCBIfam" id="NF004886">
    <property type="entry name" value="PRK06247.1"/>
    <property type="match status" value="1"/>
</dbReference>
<evidence type="ECO:0000256" key="5">
    <source>
        <dbReference type="ARBA" id="ARBA00011881"/>
    </source>
</evidence>
<reference evidence="22 23" key="1">
    <citation type="submission" date="2018-12" db="EMBL/GenBank/DDBJ databases">
        <title>Complete genome sequence of Streptomyces ficellus NRRL8067, the producer of ficellomycin, feldamycin and nojirimycin.</title>
        <authorList>
            <person name="Zhang H."/>
            <person name="Yue R."/>
            <person name="Liu Y."/>
            <person name="Li M."/>
            <person name="Mu H."/>
            <person name="Zhang J."/>
        </authorList>
    </citation>
    <scope>NUCLEOTIDE SEQUENCE [LARGE SCALE GENOMIC DNA]</scope>
    <source>
        <strain evidence="22 23">NRRL 8067</strain>
    </source>
</reference>
<dbReference type="OrthoDB" id="9812123at2"/>
<dbReference type="GO" id="GO:0016301">
    <property type="term" value="F:kinase activity"/>
    <property type="evidence" value="ECO:0007669"/>
    <property type="project" value="UniProtKB-KW"/>
</dbReference>
<evidence type="ECO:0000256" key="4">
    <source>
        <dbReference type="ARBA" id="ARBA00008663"/>
    </source>
</evidence>
<accession>A0A6I6FDD6</accession>
<evidence type="ECO:0000256" key="15">
    <source>
        <dbReference type="ARBA" id="ARBA00023152"/>
    </source>
</evidence>
<dbReference type="EC" id="2.7.1.40" evidence="6 18"/>
<evidence type="ECO:0000259" key="20">
    <source>
        <dbReference type="Pfam" id="PF00224"/>
    </source>
</evidence>
<evidence type="ECO:0000256" key="3">
    <source>
        <dbReference type="ARBA" id="ARBA00004997"/>
    </source>
</evidence>
<dbReference type="GO" id="GO:0030955">
    <property type="term" value="F:potassium ion binding"/>
    <property type="evidence" value="ECO:0007669"/>
    <property type="project" value="UniProtKB-UniRule"/>
</dbReference>
<protein>
    <recommendedName>
        <fullName evidence="7 18">Pyruvate kinase</fullName>
        <ecNumber evidence="6 18">2.7.1.40</ecNumber>
    </recommendedName>
</protein>
<dbReference type="InterPro" id="IPR001697">
    <property type="entry name" value="Pyr_Knase"/>
</dbReference>
<dbReference type="InterPro" id="IPR040442">
    <property type="entry name" value="Pyrv_kinase-like_dom_sf"/>
</dbReference>
<dbReference type="InterPro" id="IPR011037">
    <property type="entry name" value="Pyrv_Knase-like_insert_dom_sf"/>
</dbReference>
<evidence type="ECO:0000256" key="9">
    <source>
        <dbReference type="ARBA" id="ARBA00022723"/>
    </source>
</evidence>
<evidence type="ECO:0000313" key="22">
    <source>
        <dbReference type="EMBL" id="QGV81164.1"/>
    </source>
</evidence>
<organism evidence="22 23">
    <name type="scientific">Streptomyces ficellus</name>
    <dbReference type="NCBI Taxonomy" id="1977088"/>
    <lineage>
        <taxon>Bacteria</taxon>
        <taxon>Bacillati</taxon>
        <taxon>Actinomycetota</taxon>
        <taxon>Actinomycetes</taxon>
        <taxon>Kitasatosporales</taxon>
        <taxon>Streptomycetaceae</taxon>
        <taxon>Streptomyces</taxon>
    </lineage>
</organism>
<evidence type="ECO:0000256" key="16">
    <source>
        <dbReference type="ARBA" id="ARBA00023317"/>
    </source>
</evidence>
<dbReference type="SUPFAM" id="SSF50800">
    <property type="entry name" value="PK beta-barrel domain-like"/>
    <property type="match status" value="1"/>
</dbReference>
<evidence type="ECO:0000256" key="13">
    <source>
        <dbReference type="ARBA" id="ARBA00022842"/>
    </source>
</evidence>
<dbReference type="SUPFAM" id="SSF51621">
    <property type="entry name" value="Phosphoenolpyruvate/pyruvate domain"/>
    <property type="match status" value="1"/>
</dbReference>
<keyword evidence="10" id="KW-0547">Nucleotide-binding</keyword>
<comment type="cofactor">
    <cofactor evidence="2">
        <name>K(+)</name>
        <dbReference type="ChEBI" id="CHEBI:29103"/>
    </cofactor>
</comment>
<comment type="catalytic activity">
    <reaction evidence="17 19">
        <text>pyruvate + ATP = phosphoenolpyruvate + ADP + H(+)</text>
        <dbReference type="Rhea" id="RHEA:18157"/>
        <dbReference type="ChEBI" id="CHEBI:15361"/>
        <dbReference type="ChEBI" id="CHEBI:15378"/>
        <dbReference type="ChEBI" id="CHEBI:30616"/>
        <dbReference type="ChEBI" id="CHEBI:58702"/>
        <dbReference type="ChEBI" id="CHEBI:456216"/>
        <dbReference type="EC" id="2.7.1.40"/>
    </reaction>
</comment>
<feature type="domain" description="Pyruvate kinase barrel" evidence="20">
    <location>
        <begin position="1"/>
        <end position="323"/>
    </location>
</feature>
<evidence type="ECO:0000256" key="18">
    <source>
        <dbReference type="NCBIfam" id="TIGR01064"/>
    </source>
</evidence>
<dbReference type="InterPro" id="IPR018209">
    <property type="entry name" value="Pyrv_Knase_AS"/>
</dbReference>
<evidence type="ECO:0000256" key="1">
    <source>
        <dbReference type="ARBA" id="ARBA00001946"/>
    </source>
</evidence>
<dbReference type="Proteomes" id="UP000422572">
    <property type="component" value="Chromosome"/>
</dbReference>
<evidence type="ECO:0000256" key="11">
    <source>
        <dbReference type="ARBA" id="ARBA00022777"/>
    </source>
</evidence>
<dbReference type="NCBIfam" id="NF004491">
    <property type="entry name" value="PRK05826.1"/>
    <property type="match status" value="1"/>
</dbReference>
<dbReference type="Gene3D" id="3.20.20.60">
    <property type="entry name" value="Phosphoenolpyruvate-binding domains"/>
    <property type="match status" value="1"/>
</dbReference>
<evidence type="ECO:0000256" key="19">
    <source>
        <dbReference type="RuleBase" id="RU000504"/>
    </source>
</evidence>
<dbReference type="GO" id="GO:0005524">
    <property type="term" value="F:ATP binding"/>
    <property type="evidence" value="ECO:0007669"/>
    <property type="project" value="UniProtKB-KW"/>
</dbReference>
<dbReference type="GO" id="GO:0004743">
    <property type="term" value="F:pyruvate kinase activity"/>
    <property type="evidence" value="ECO:0007669"/>
    <property type="project" value="UniProtKB-UniRule"/>
</dbReference>
<sequence>MRRAKIVCTLGPATDAYDQIKTLVEAGMDIARFNLSHGTYADHEERYQHVRKASDETGRSVGILADLQGPKIRLGRFAEGPVLLERGDDFTITTEPGVQGDRHTCGTTYQGLAADVTPGERILVDDGRVTLQVTAVDGPRVHTTVLEGGMVSDNKGLNLPGVAVSVPALSDKDVEDLRWALRTGADIIALSFVRSGRDIEDVHRVMDEEGRRVPVIAKVEKPQAVDNIDDIVAAFDGIMVARGDLGVEMPLEQVPIVQKRAIKLAKRNAKPVIVATQMLDSMIDNSRPTRAEASDVANAVIDGTDAVMLSGETSVGRFPVETVRTMSRIVEAAEEDVLAKGLPPLTDRNKPRTQGGAVARAAAEMGDFLGAKYLVAFTQSGDTVRRLSRYRSPIPLLAFTPDPATRSQLNLTWGVETFLGPHVDSTDAMVAQVDEHLLRIGRCRKGDIVIITAGSPPGVSGSTNLVRVHHIGEPLA</sequence>
<evidence type="ECO:0000256" key="17">
    <source>
        <dbReference type="ARBA" id="ARBA00048152"/>
    </source>
</evidence>
<dbReference type="PROSITE" id="PS00110">
    <property type="entry name" value="PYRUVATE_KINASE"/>
    <property type="match status" value="1"/>
</dbReference>
<dbReference type="GO" id="GO:0000287">
    <property type="term" value="F:magnesium ion binding"/>
    <property type="evidence" value="ECO:0007669"/>
    <property type="project" value="UniProtKB-UniRule"/>
</dbReference>
<keyword evidence="15 19" id="KW-0324">Glycolysis</keyword>
<dbReference type="RefSeq" id="WP_156694920.1">
    <property type="nucleotide sequence ID" value="NZ_CP034279.1"/>
</dbReference>
<dbReference type="Pfam" id="PF00224">
    <property type="entry name" value="PK"/>
    <property type="match status" value="1"/>
</dbReference>
<dbReference type="Gene3D" id="3.40.1380.20">
    <property type="entry name" value="Pyruvate kinase, C-terminal domain"/>
    <property type="match status" value="1"/>
</dbReference>